<evidence type="ECO:0000256" key="1">
    <source>
        <dbReference type="SAM" id="SignalP"/>
    </source>
</evidence>
<reference evidence="2" key="2">
    <citation type="submission" date="2020-11" db="EMBL/GenBank/DDBJ databases">
        <authorList>
            <person name="McCartney M.A."/>
            <person name="Auch B."/>
            <person name="Kono T."/>
            <person name="Mallez S."/>
            <person name="Becker A."/>
            <person name="Gohl D.M."/>
            <person name="Silverstein K.A.T."/>
            <person name="Koren S."/>
            <person name="Bechman K.B."/>
            <person name="Herman A."/>
            <person name="Abrahante J.E."/>
            <person name="Garbe J."/>
        </authorList>
    </citation>
    <scope>NUCLEOTIDE SEQUENCE</scope>
    <source>
        <strain evidence="2">Duluth1</strain>
        <tissue evidence="2">Whole animal</tissue>
    </source>
</reference>
<evidence type="ECO:0000313" key="2">
    <source>
        <dbReference type="EMBL" id="KAH3841788.1"/>
    </source>
</evidence>
<evidence type="ECO:0000313" key="3">
    <source>
        <dbReference type="Proteomes" id="UP000828390"/>
    </source>
</evidence>
<gene>
    <name evidence="2" type="ORF">DPMN_115268</name>
</gene>
<dbReference type="AlphaFoldDB" id="A0A9D4KLM1"/>
<accession>A0A9D4KLM1</accession>
<feature type="chain" id="PRO_5039434991" evidence="1">
    <location>
        <begin position="18"/>
        <end position="119"/>
    </location>
</feature>
<name>A0A9D4KLM1_DREPO</name>
<organism evidence="2 3">
    <name type="scientific">Dreissena polymorpha</name>
    <name type="common">Zebra mussel</name>
    <name type="synonym">Mytilus polymorpha</name>
    <dbReference type="NCBI Taxonomy" id="45954"/>
    <lineage>
        <taxon>Eukaryota</taxon>
        <taxon>Metazoa</taxon>
        <taxon>Spiralia</taxon>
        <taxon>Lophotrochozoa</taxon>
        <taxon>Mollusca</taxon>
        <taxon>Bivalvia</taxon>
        <taxon>Autobranchia</taxon>
        <taxon>Heteroconchia</taxon>
        <taxon>Euheterodonta</taxon>
        <taxon>Imparidentia</taxon>
        <taxon>Neoheterodontei</taxon>
        <taxon>Myida</taxon>
        <taxon>Dreissenoidea</taxon>
        <taxon>Dreissenidae</taxon>
        <taxon>Dreissena</taxon>
    </lineage>
</organism>
<keyword evidence="3" id="KW-1185">Reference proteome</keyword>
<dbReference type="EMBL" id="JAIWYP010000004">
    <property type="protein sequence ID" value="KAH3841788.1"/>
    <property type="molecule type" value="Genomic_DNA"/>
</dbReference>
<reference evidence="2" key="1">
    <citation type="journal article" date="2019" name="bioRxiv">
        <title>The Genome of the Zebra Mussel, Dreissena polymorpha: A Resource for Invasive Species Research.</title>
        <authorList>
            <person name="McCartney M.A."/>
            <person name="Auch B."/>
            <person name="Kono T."/>
            <person name="Mallez S."/>
            <person name="Zhang Y."/>
            <person name="Obille A."/>
            <person name="Becker A."/>
            <person name="Abrahante J.E."/>
            <person name="Garbe J."/>
            <person name="Badalamenti J.P."/>
            <person name="Herman A."/>
            <person name="Mangelson H."/>
            <person name="Liachko I."/>
            <person name="Sullivan S."/>
            <person name="Sone E.D."/>
            <person name="Koren S."/>
            <person name="Silverstein K.A.T."/>
            <person name="Beckman K.B."/>
            <person name="Gohl D.M."/>
        </authorList>
    </citation>
    <scope>NUCLEOTIDE SEQUENCE</scope>
    <source>
        <strain evidence="2">Duluth1</strain>
        <tissue evidence="2">Whole animal</tissue>
    </source>
</reference>
<feature type="signal peptide" evidence="1">
    <location>
        <begin position="1"/>
        <end position="17"/>
    </location>
</feature>
<keyword evidence="1" id="KW-0732">Signal</keyword>
<proteinExistence type="predicted"/>
<dbReference type="Proteomes" id="UP000828390">
    <property type="component" value="Unassembled WGS sequence"/>
</dbReference>
<sequence length="119" mass="13062">MFTGISVTLSVLSVVLRIFMTPNELDTTQPHLFIRPNHLVTHRFTGLCSLLLRLKKSSRSNARVKPQGYSSLAYLSLLLLSLSADIALNPGPEPSYPRGSCGIDVLDSDQALECDECQT</sequence>
<protein>
    <submittedName>
        <fullName evidence="2">Uncharacterized protein</fullName>
    </submittedName>
</protein>
<comment type="caution">
    <text evidence="2">The sequence shown here is derived from an EMBL/GenBank/DDBJ whole genome shotgun (WGS) entry which is preliminary data.</text>
</comment>